<feature type="domain" description="DUF1989" evidence="1">
    <location>
        <begin position="6"/>
        <end position="169"/>
    </location>
</feature>
<evidence type="ECO:0000259" key="1">
    <source>
        <dbReference type="Pfam" id="PF09347"/>
    </source>
</evidence>
<reference evidence="2 3" key="1">
    <citation type="submission" date="2022-02" db="EMBL/GenBank/DDBJ databases">
        <title>Draft genome sequence of Mezorhizobium retamae strain IRAMC:0171 isolated from Retama raetam nodules.</title>
        <authorList>
            <person name="Bengaied R."/>
            <person name="Sbissi I."/>
            <person name="Huber K."/>
            <person name="Ghodbane F."/>
            <person name="Nouioui I."/>
            <person name="Tarhouni M."/>
            <person name="Gtari M."/>
        </authorList>
    </citation>
    <scope>NUCLEOTIDE SEQUENCE [LARGE SCALE GENOMIC DNA]</scope>
    <source>
        <strain evidence="2 3">IRAMC:0171</strain>
    </source>
</reference>
<name>A0ABS9QED8_9HYPH</name>
<protein>
    <submittedName>
        <fullName evidence="2">Urea carboxylase-associated family protein</fullName>
    </submittedName>
</protein>
<evidence type="ECO:0000313" key="2">
    <source>
        <dbReference type="EMBL" id="MCG7505801.1"/>
    </source>
</evidence>
<proteinExistence type="predicted"/>
<dbReference type="PANTHER" id="PTHR31527">
    <property type="entry name" value="RE64534P"/>
    <property type="match status" value="1"/>
</dbReference>
<dbReference type="PANTHER" id="PTHR31527:SF0">
    <property type="entry name" value="RE64534P"/>
    <property type="match status" value="1"/>
</dbReference>
<accession>A0ABS9QED8</accession>
<organism evidence="2 3">
    <name type="scientific">Mesorhizobium retamae</name>
    <dbReference type="NCBI Taxonomy" id="2912854"/>
    <lineage>
        <taxon>Bacteria</taxon>
        <taxon>Pseudomonadati</taxon>
        <taxon>Pseudomonadota</taxon>
        <taxon>Alphaproteobacteria</taxon>
        <taxon>Hyphomicrobiales</taxon>
        <taxon>Phyllobacteriaceae</taxon>
        <taxon>Mesorhizobium</taxon>
    </lineage>
</organism>
<gene>
    <name evidence="2" type="ORF">L4923_12330</name>
</gene>
<dbReference type="Proteomes" id="UP001201701">
    <property type="component" value="Unassembled WGS sequence"/>
</dbReference>
<comment type="caution">
    <text evidence="2">The sequence shown here is derived from an EMBL/GenBank/DDBJ whole genome shotgun (WGS) entry which is preliminary data.</text>
</comment>
<dbReference type="InterPro" id="IPR018959">
    <property type="entry name" value="DUF1989"/>
</dbReference>
<dbReference type="Pfam" id="PF09347">
    <property type="entry name" value="DUF1989"/>
    <property type="match status" value="1"/>
</dbReference>
<sequence>MGRHIVVPPQSGRAFRVEKDELIRIIDPRGQQVADLWAFVTGDPLDWLSTSNTRDIIERLFPAVGEHFYGTTGEPLLTLVANNSPGPHDMLFPACNAALYRRAGFDEHPSCQDNLHKALAAEGIAIPFTPDPVDFFQNSLPTADGTLLVDASINPPGGSVTLRAERDLLIVVTACSVDHHPTNGDACTEIEVELTPAT</sequence>
<evidence type="ECO:0000313" key="3">
    <source>
        <dbReference type="Proteomes" id="UP001201701"/>
    </source>
</evidence>
<dbReference type="EMBL" id="JAKREW010000009">
    <property type="protein sequence ID" value="MCG7505801.1"/>
    <property type="molecule type" value="Genomic_DNA"/>
</dbReference>
<keyword evidence="3" id="KW-1185">Reference proteome</keyword>
<dbReference type="RefSeq" id="WP_239365294.1">
    <property type="nucleotide sequence ID" value="NZ_JAKREW010000009.1"/>
</dbReference>